<accession>V5T8T9</accession>
<dbReference type="GO" id="GO:0005886">
    <property type="term" value="C:plasma membrane"/>
    <property type="evidence" value="ECO:0007669"/>
    <property type="project" value="UniProtKB-SubCell"/>
</dbReference>
<keyword evidence="3" id="KW-1003">Cell membrane</keyword>
<feature type="transmembrane region" description="Helical" evidence="7">
    <location>
        <begin position="91"/>
        <end position="118"/>
    </location>
</feature>
<reference evidence="8" key="1">
    <citation type="journal article" date="2014" name="Genome">
        <title>Comparative analyses of a putative Francisella conjugative element.</title>
        <authorList>
            <person name="Siddaramappa S."/>
            <person name="Challacombe J.F."/>
            <person name="Petersen J.M."/>
            <person name="Pillai S."/>
            <person name="Kuske C.R."/>
        </authorList>
    </citation>
    <scope>NUCLEOTIDE SEQUENCE</scope>
    <source>
        <strain evidence="8">PA10-7858</strain>
        <plasmid evidence="8">pFNPA10</plasmid>
    </source>
</reference>
<dbReference type="PANTHER" id="PTHR37937">
    <property type="entry name" value="CONJUGATIVE TRANSFER: DNA TRANSPORT"/>
    <property type="match status" value="1"/>
</dbReference>
<feature type="transmembrane region" description="Helical" evidence="7">
    <location>
        <begin position="60"/>
        <end position="79"/>
    </location>
</feature>
<geneLocation type="plasmid" evidence="8">
    <name>pFNPA10</name>
</geneLocation>
<keyword evidence="5 7" id="KW-1133">Transmembrane helix</keyword>
<comment type="subcellular location">
    <subcellularLocation>
        <location evidence="1">Cell membrane</location>
        <topology evidence="1">Multi-pass membrane protein</topology>
    </subcellularLocation>
</comment>
<keyword evidence="4 7" id="KW-0812">Transmembrane</keyword>
<evidence type="ECO:0000256" key="6">
    <source>
        <dbReference type="ARBA" id="ARBA00023136"/>
    </source>
</evidence>
<evidence type="ECO:0000256" key="1">
    <source>
        <dbReference type="ARBA" id="ARBA00004651"/>
    </source>
</evidence>
<feature type="transmembrane region" description="Helical" evidence="7">
    <location>
        <begin position="20"/>
        <end position="40"/>
    </location>
</feature>
<evidence type="ECO:0000256" key="5">
    <source>
        <dbReference type="ARBA" id="ARBA00022989"/>
    </source>
</evidence>
<evidence type="ECO:0000256" key="7">
    <source>
        <dbReference type="SAM" id="Phobius"/>
    </source>
</evidence>
<name>V5T8T9_FRANO</name>
<protein>
    <submittedName>
        <fullName evidence="8">Conjugal transfer protein TraG</fullName>
    </submittedName>
</protein>
<comment type="similarity">
    <text evidence="2">Belongs to the VirD4/TraG family.</text>
</comment>
<evidence type="ECO:0000256" key="3">
    <source>
        <dbReference type="ARBA" id="ARBA00022475"/>
    </source>
</evidence>
<dbReference type="RefSeq" id="WP_023893567.1">
    <property type="nucleotide sequence ID" value="NC_023026.1"/>
</dbReference>
<dbReference type="EMBL" id="KF640086">
    <property type="protein sequence ID" value="AHB60785.1"/>
    <property type="molecule type" value="Genomic_DNA"/>
</dbReference>
<dbReference type="AlphaFoldDB" id="V5T8T9"/>
<keyword evidence="6 7" id="KW-0472">Membrane</keyword>
<dbReference type="SUPFAM" id="SSF52540">
    <property type="entry name" value="P-loop containing nucleoside triphosphate hydrolases"/>
    <property type="match status" value="1"/>
</dbReference>
<dbReference type="PANTHER" id="PTHR37937:SF1">
    <property type="entry name" value="CONJUGATIVE TRANSFER: DNA TRANSPORT"/>
    <property type="match status" value="1"/>
</dbReference>
<sequence>MKFLNVDLEGIQSSEISKGFLLATVLAIFIFIALSFTLLYNIHIYSKMPKNIYFFDERDYLNIGALVTAFFILPLYFVLVKNIKENSPLRLFFSFFSAIAVFASNILLLIYAAAAPVIHSKYKLDWDVQVKYLYEHNMMFWIVTLLIIFYFGIEISLLRKQTFRKKDTFGGSREATVDDLKKADLIVPKKYNKIQKVNNYICYGKIQGYYIGSKIPFNSIVISKPGGGKGTSATMPFMLDCPFPIFVNDIKSEILQVCSAHRYDYFGFKAIIIDPYNWLLEYDPAWADKQTLHIDFCNIGLENIEINEYVTVLAAAIAEPVKDDKLKPFTSGALTVIEGVLFYVISQKKTLVDFFNIFADNNLNNIGKLLESYNSTLKLPSNTLKKAIKKIKECYTKGQLSEFGAGVSSTISEGIDFIGDEAYFTMFSKGDPERTFDIKDYLYAKADIYLIIPPHLVKKSRKFVKMVLGVIRSGFTLGSAYLKSEQYPIVLDEVAQLGYVEDIEVLYEVLRFEGVSLKLFLQDMAQLKVYQEKEEMFKAFDVLQFFEVQGLSNIRYIKELAGKTTVENKSVSQKENSKILNNKDKNVSTSLTGVDLMSNDKIREASGNKQILIIKNSPIIICDRNFYYQDSRYKNHYAENYTRKELRHLIDKEANLIKKKEIVENRINMLLDKNDTIHNLPRIEEQAKTILKRVDEYESLIDLLSDDLDLDNQEQDDFNQIDGVWSTNIEKTKELLSAYIDDQEKLEELYAYMIDKEYILQDENTVLFRFLNKEDNTNENN</sequence>
<proteinExistence type="inferred from homology"/>
<evidence type="ECO:0000256" key="2">
    <source>
        <dbReference type="ARBA" id="ARBA00008806"/>
    </source>
</evidence>
<dbReference type="InterPro" id="IPR027417">
    <property type="entry name" value="P-loop_NTPase"/>
</dbReference>
<dbReference type="InterPro" id="IPR051539">
    <property type="entry name" value="T4SS-coupling_protein"/>
</dbReference>
<keyword evidence="8" id="KW-0614">Plasmid</keyword>
<dbReference type="Pfam" id="PF02534">
    <property type="entry name" value="T4SS-DNA_transf"/>
    <property type="match status" value="1"/>
</dbReference>
<evidence type="ECO:0000256" key="4">
    <source>
        <dbReference type="ARBA" id="ARBA00022692"/>
    </source>
</evidence>
<evidence type="ECO:0000313" key="8">
    <source>
        <dbReference type="EMBL" id="AHB60785.1"/>
    </source>
</evidence>
<organism evidence="8">
    <name type="scientific">Francisella tularensis subsp. novicida PA10-7858</name>
    <dbReference type="NCBI Taxonomy" id="1386968"/>
    <lineage>
        <taxon>Bacteria</taxon>
        <taxon>Pseudomonadati</taxon>
        <taxon>Pseudomonadota</taxon>
        <taxon>Gammaproteobacteria</taxon>
        <taxon>Thiotrichales</taxon>
        <taxon>Francisellaceae</taxon>
        <taxon>Francisella</taxon>
    </lineage>
</organism>
<dbReference type="Gene3D" id="3.40.50.300">
    <property type="entry name" value="P-loop containing nucleotide triphosphate hydrolases"/>
    <property type="match status" value="1"/>
</dbReference>
<dbReference type="InterPro" id="IPR003688">
    <property type="entry name" value="TraG/VirD4"/>
</dbReference>
<gene>
    <name evidence="8" type="ORF">N894_0017</name>
</gene>
<feature type="transmembrane region" description="Helical" evidence="7">
    <location>
        <begin position="138"/>
        <end position="158"/>
    </location>
</feature>